<feature type="transmembrane region" description="Helical" evidence="1">
    <location>
        <begin position="95"/>
        <end position="116"/>
    </location>
</feature>
<keyword evidence="1" id="KW-0472">Membrane</keyword>
<evidence type="ECO:0000313" key="3">
    <source>
        <dbReference type="Proteomes" id="UP001390339"/>
    </source>
</evidence>
<evidence type="ECO:0008006" key="4">
    <source>
        <dbReference type="Google" id="ProtNLM"/>
    </source>
</evidence>
<dbReference type="EMBL" id="JAPCWZ010000007">
    <property type="protein sequence ID" value="KAK8855311.1"/>
    <property type="molecule type" value="Genomic_DNA"/>
</dbReference>
<dbReference type="Proteomes" id="UP001390339">
    <property type="component" value="Unassembled WGS sequence"/>
</dbReference>
<keyword evidence="1" id="KW-1133">Transmembrane helix</keyword>
<accession>A0ABR2HZ00</accession>
<name>A0ABR2HZ00_9PEZI</name>
<evidence type="ECO:0000313" key="2">
    <source>
        <dbReference type="EMBL" id="KAK8855311.1"/>
    </source>
</evidence>
<feature type="transmembrane region" description="Helical" evidence="1">
    <location>
        <begin position="15"/>
        <end position="34"/>
    </location>
</feature>
<comment type="caution">
    <text evidence="2">The sequence shown here is derived from an EMBL/GenBank/DDBJ whole genome shotgun (WGS) entry which is preliminary data.</text>
</comment>
<proteinExistence type="predicted"/>
<gene>
    <name evidence="2" type="ORF">PGQ11_011223</name>
</gene>
<keyword evidence="3" id="KW-1185">Reference proteome</keyword>
<keyword evidence="1" id="KW-0812">Transmembrane</keyword>
<evidence type="ECO:0000256" key="1">
    <source>
        <dbReference type="SAM" id="Phobius"/>
    </source>
</evidence>
<reference evidence="2 3" key="1">
    <citation type="journal article" date="2024" name="IMA Fungus">
        <title>Apiospora arundinis, a panoply of carbohydrate-active enzymes and secondary metabolites.</title>
        <authorList>
            <person name="Sorensen T."/>
            <person name="Petersen C."/>
            <person name="Muurmann A.T."/>
            <person name="Christiansen J.V."/>
            <person name="Brundto M.L."/>
            <person name="Overgaard C.K."/>
            <person name="Boysen A.T."/>
            <person name="Wollenberg R.D."/>
            <person name="Larsen T.O."/>
            <person name="Sorensen J.L."/>
            <person name="Nielsen K.L."/>
            <person name="Sondergaard T.E."/>
        </authorList>
    </citation>
    <scope>NUCLEOTIDE SEQUENCE [LARGE SCALE GENOMIC DNA]</scope>
    <source>
        <strain evidence="2 3">AAU 773</strain>
    </source>
</reference>
<organism evidence="2 3">
    <name type="scientific">Apiospora arundinis</name>
    <dbReference type="NCBI Taxonomy" id="335852"/>
    <lineage>
        <taxon>Eukaryota</taxon>
        <taxon>Fungi</taxon>
        <taxon>Dikarya</taxon>
        <taxon>Ascomycota</taxon>
        <taxon>Pezizomycotina</taxon>
        <taxon>Sordariomycetes</taxon>
        <taxon>Xylariomycetidae</taxon>
        <taxon>Amphisphaeriales</taxon>
        <taxon>Apiosporaceae</taxon>
        <taxon>Apiospora</taxon>
    </lineage>
</organism>
<protein>
    <recommendedName>
        <fullName evidence="4">DUF1279 domain-containing protein</fullName>
    </recommendedName>
</protein>
<sequence>MAGSTSFNLTREQEIGILALLIYLNVGAAWYFYFSRRSEGYDDFEYGIIGSPPVSAIVVAPSSSSTAARPTARREPPSPRPRFDGPSVKYALKRWAFITASVLLFWVGHALFRFYILLFKLFTWLGAKIAACAYVVHERIWKRDLWKARRDWEKELAIDGPFSADGGKTAKPPAVWPRDNMTVYRAT</sequence>